<gene>
    <name evidence="2" type="ORF">DSL72_000419</name>
</gene>
<dbReference type="EMBL" id="CP063406">
    <property type="protein sequence ID" value="QSZ30861.1"/>
    <property type="molecule type" value="Genomic_DNA"/>
</dbReference>
<accession>A0A8A3P6C0</accession>
<organism evidence="2 3">
    <name type="scientific">Monilinia vaccinii-corymbosi</name>
    <dbReference type="NCBI Taxonomy" id="61207"/>
    <lineage>
        <taxon>Eukaryota</taxon>
        <taxon>Fungi</taxon>
        <taxon>Dikarya</taxon>
        <taxon>Ascomycota</taxon>
        <taxon>Pezizomycotina</taxon>
        <taxon>Leotiomycetes</taxon>
        <taxon>Helotiales</taxon>
        <taxon>Sclerotiniaceae</taxon>
        <taxon>Monilinia</taxon>
    </lineage>
</organism>
<proteinExistence type="predicted"/>
<dbReference type="Proteomes" id="UP000672032">
    <property type="component" value="Chromosome 2"/>
</dbReference>
<dbReference type="OrthoDB" id="3561077at2759"/>
<evidence type="ECO:0000256" key="1">
    <source>
        <dbReference type="SAM" id="MobiDB-lite"/>
    </source>
</evidence>
<name>A0A8A3P6C0_9HELO</name>
<feature type="compositionally biased region" description="Polar residues" evidence="1">
    <location>
        <begin position="124"/>
        <end position="135"/>
    </location>
</feature>
<evidence type="ECO:0000313" key="3">
    <source>
        <dbReference type="Proteomes" id="UP000672032"/>
    </source>
</evidence>
<feature type="region of interest" description="Disordered" evidence="1">
    <location>
        <begin position="118"/>
        <end position="147"/>
    </location>
</feature>
<dbReference type="AlphaFoldDB" id="A0A8A3P6C0"/>
<evidence type="ECO:0000313" key="2">
    <source>
        <dbReference type="EMBL" id="QSZ30861.1"/>
    </source>
</evidence>
<feature type="region of interest" description="Disordered" evidence="1">
    <location>
        <begin position="178"/>
        <end position="198"/>
    </location>
</feature>
<sequence length="217" mass="24446">MNIIRHKSRVRRCRQTFATIPEDGVVPDWNVRPLATKSQRRIAAAGSRHPPENRTQPLNFSESSILDIRLMHPSRTLAFPPTPLESSTTTTPPIDSGFPTLVRTSSMAGIMAPAKSTIVDNHPTLPQNTRNNSNPLDPAPPARVDPSADVRRNSIKERIYAAMRDLWVEVKSRVKGECQSKRKAKKEKEFRRRESVARSKAVDADMVNLIIDHRKSE</sequence>
<reference evidence="2" key="1">
    <citation type="submission" date="2020-10" db="EMBL/GenBank/DDBJ databases">
        <title>Genome Sequence of Monilinia vaccinii-corymbosi Sheds Light on Mummy Berry Disease Infection of Blueberry and Mating Type.</title>
        <authorList>
            <person name="Yow A.G."/>
            <person name="Zhang Y."/>
            <person name="Bansal K."/>
            <person name="Eacker S.M."/>
            <person name="Sullivan S."/>
            <person name="Liachko I."/>
            <person name="Cubeta M.A."/>
            <person name="Rollins J.A."/>
            <person name="Ashrafi H."/>
        </authorList>
    </citation>
    <scope>NUCLEOTIDE SEQUENCE</scope>
    <source>
        <strain evidence="2">RL-1</strain>
    </source>
</reference>
<keyword evidence="3" id="KW-1185">Reference proteome</keyword>
<protein>
    <submittedName>
        <fullName evidence="2">Uncharacterized protein</fullName>
    </submittedName>
</protein>